<reference evidence="2 3" key="1">
    <citation type="submission" date="2018-02" db="EMBL/GenBank/DDBJ databases">
        <title>The complete genome of two Bacillus pumilus strains from Cuatro Cienegas, Coahuila, Mexico.</title>
        <authorList>
            <person name="Zarza E."/>
            <person name="Alcaraz L.D."/>
            <person name="Aguilar-Salinas B."/>
            <person name="Islas A."/>
            <person name="Olmedo-Alvarez G."/>
        </authorList>
    </citation>
    <scope>NUCLEOTIDE SEQUENCE [LARGE SCALE GENOMIC DNA]</scope>
    <source>
        <strain evidence="2 3">145</strain>
    </source>
</reference>
<evidence type="ECO:0000313" key="2">
    <source>
        <dbReference type="EMBL" id="AVM23299.1"/>
    </source>
</evidence>
<dbReference type="AlphaFoldDB" id="A0AAD0HLN6"/>
<evidence type="ECO:0000313" key="3">
    <source>
        <dbReference type="Proteomes" id="UP000264960"/>
    </source>
</evidence>
<dbReference type="InterPro" id="IPR052345">
    <property type="entry name" value="Rad_response_metalloprotease"/>
</dbReference>
<dbReference type="InterPro" id="IPR010359">
    <property type="entry name" value="IrrE_HExxH"/>
</dbReference>
<dbReference type="PANTHER" id="PTHR43236">
    <property type="entry name" value="ANTITOXIN HIGA1"/>
    <property type="match status" value="1"/>
</dbReference>
<evidence type="ECO:0000259" key="1">
    <source>
        <dbReference type="Pfam" id="PF06114"/>
    </source>
</evidence>
<organism evidence="2 3">
    <name type="scientific">Bacillus pumilus</name>
    <name type="common">Bacillus mesentericus</name>
    <dbReference type="NCBI Taxonomy" id="1408"/>
    <lineage>
        <taxon>Bacteria</taxon>
        <taxon>Bacillati</taxon>
        <taxon>Bacillota</taxon>
        <taxon>Bacilli</taxon>
        <taxon>Bacillales</taxon>
        <taxon>Bacillaceae</taxon>
        <taxon>Bacillus</taxon>
    </lineage>
</organism>
<dbReference type="Proteomes" id="UP000264960">
    <property type="component" value="Chromosome"/>
</dbReference>
<name>A0AAD0HLN6_BACPU</name>
<dbReference type="Pfam" id="PF06114">
    <property type="entry name" value="Peptidase_M78"/>
    <property type="match status" value="1"/>
</dbReference>
<accession>A0AAD0HLN6</accession>
<dbReference type="EMBL" id="CP027116">
    <property type="protein sequence ID" value="AVM23299.1"/>
    <property type="molecule type" value="Genomic_DNA"/>
</dbReference>
<dbReference type="Gene3D" id="1.10.10.2910">
    <property type="match status" value="1"/>
</dbReference>
<sequence>MMTIYTDKRIKHKAQHLLKEHNGNDIYNICQTLNIPILKNDLGTVRGCLQYHENTDTYIIHINSNYEWGKFGIAHELGHFFLHKDLNSFKLHNCSIELENKLEDQANLFAAELLLPDNLIKTFPYPLNKWGIQQIAFLNDLPQFVVEQKVAQLKLFNPTPQNFQNVGKIIV</sequence>
<dbReference type="PANTHER" id="PTHR43236:SF2">
    <property type="entry name" value="BLL0069 PROTEIN"/>
    <property type="match status" value="1"/>
</dbReference>
<feature type="domain" description="IrrE N-terminal-like" evidence="1">
    <location>
        <begin position="30"/>
        <end position="127"/>
    </location>
</feature>
<proteinExistence type="predicted"/>
<gene>
    <name evidence="2" type="ORF">C5695_05445</name>
</gene>
<protein>
    <submittedName>
        <fullName evidence="2">Peptidase</fullName>
    </submittedName>
</protein>